<gene>
    <name evidence="1" type="ORF">B0I32_11040</name>
</gene>
<comment type="caution">
    <text evidence="1">The sequence shown here is derived from an EMBL/GenBank/DDBJ whole genome shotgun (WGS) entry which is preliminary data.</text>
</comment>
<organism evidence="1 2">
    <name type="scientific">Nonomuraea fuscirosea</name>
    <dbReference type="NCBI Taxonomy" id="1291556"/>
    <lineage>
        <taxon>Bacteria</taxon>
        <taxon>Bacillati</taxon>
        <taxon>Actinomycetota</taxon>
        <taxon>Actinomycetes</taxon>
        <taxon>Streptosporangiales</taxon>
        <taxon>Streptosporangiaceae</taxon>
        <taxon>Nonomuraea</taxon>
    </lineage>
</organism>
<protein>
    <submittedName>
        <fullName evidence="1">Uncharacterized protein</fullName>
    </submittedName>
</protein>
<evidence type="ECO:0000313" key="2">
    <source>
        <dbReference type="Proteomes" id="UP000238312"/>
    </source>
</evidence>
<reference evidence="1 2" key="1">
    <citation type="submission" date="2018-03" db="EMBL/GenBank/DDBJ databases">
        <title>Genomic Encyclopedia of Type Strains, Phase III (KMG-III): the genomes of soil and plant-associated and newly described type strains.</title>
        <authorList>
            <person name="Whitman W."/>
        </authorList>
    </citation>
    <scope>NUCLEOTIDE SEQUENCE [LARGE SCALE GENOMIC DNA]</scope>
    <source>
        <strain evidence="1 2">CGMCC 4.7104</strain>
    </source>
</reference>
<keyword evidence="2" id="KW-1185">Reference proteome</keyword>
<evidence type="ECO:0000313" key="1">
    <source>
        <dbReference type="EMBL" id="PRX63591.1"/>
    </source>
</evidence>
<accession>A0A2T0MWY5</accession>
<dbReference type="EMBL" id="PVNG01000010">
    <property type="protein sequence ID" value="PRX63591.1"/>
    <property type="molecule type" value="Genomic_DNA"/>
</dbReference>
<sequence>MKFGMSEPMAQAYADMAVAKDAGLDNGVTRTPEGSTPTSFRQWCRDVLRPAVLG</sequence>
<name>A0A2T0MWY5_9ACTN</name>
<dbReference type="Proteomes" id="UP000238312">
    <property type="component" value="Unassembled WGS sequence"/>
</dbReference>
<proteinExistence type="predicted"/>
<dbReference type="AlphaFoldDB" id="A0A2T0MWY5"/>